<organism evidence="5 6">
    <name type="scientific">Robertkochia marina</name>
    <dbReference type="NCBI Taxonomy" id="1227945"/>
    <lineage>
        <taxon>Bacteria</taxon>
        <taxon>Pseudomonadati</taxon>
        <taxon>Bacteroidota</taxon>
        <taxon>Flavobacteriia</taxon>
        <taxon>Flavobacteriales</taxon>
        <taxon>Flavobacteriaceae</taxon>
        <taxon>Robertkochia</taxon>
    </lineage>
</organism>
<gene>
    <name evidence="5" type="ORF">E7Z59_14960</name>
</gene>
<protein>
    <submittedName>
        <fullName evidence="5">Methyltransferase domain-containing protein</fullName>
    </submittedName>
</protein>
<dbReference type="EMBL" id="SSMC01000004">
    <property type="protein sequence ID" value="THD65873.1"/>
    <property type="molecule type" value="Genomic_DNA"/>
</dbReference>
<dbReference type="GO" id="GO:0032259">
    <property type="term" value="P:methylation"/>
    <property type="evidence" value="ECO:0007669"/>
    <property type="project" value="UniProtKB-KW"/>
</dbReference>
<evidence type="ECO:0000256" key="3">
    <source>
        <dbReference type="ARBA" id="ARBA00022679"/>
    </source>
</evidence>
<dbReference type="InterPro" id="IPR008854">
    <property type="entry name" value="TPMT"/>
</dbReference>
<evidence type="ECO:0000256" key="1">
    <source>
        <dbReference type="ARBA" id="ARBA00022553"/>
    </source>
</evidence>
<comment type="caution">
    <text evidence="5">The sequence shown here is derived from an EMBL/GenBank/DDBJ whole genome shotgun (WGS) entry which is preliminary data.</text>
</comment>
<dbReference type="Proteomes" id="UP000305939">
    <property type="component" value="Unassembled WGS sequence"/>
</dbReference>
<dbReference type="GO" id="GO:0008757">
    <property type="term" value="F:S-adenosylmethionine-dependent methyltransferase activity"/>
    <property type="evidence" value="ECO:0007669"/>
    <property type="project" value="InterPro"/>
</dbReference>
<keyword evidence="1" id="KW-0597">Phosphoprotein</keyword>
<keyword evidence="4" id="KW-0949">S-adenosyl-L-methionine</keyword>
<proteinExistence type="predicted"/>
<evidence type="ECO:0000313" key="5">
    <source>
        <dbReference type="EMBL" id="THD65873.1"/>
    </source>
</evidence>
<dbReference type="PANTHER" id="PTHR32183:SF6">
    <property type="entry name" value="CYSTEINE SULFINATE DESULFINASE_CYSTEINE DESULFURASE AND RELATED ENZYMES"/>
    <property type="match status" value="1"/>
</dbReference>
<keyword evidence="2 5" id="KW-0489">Methyltransferase</keyword>
<sequence>MELNAQYWENRYRDESTGWDIGYPSDPIIAYAGQLRNKDTNILIPGAGNAYEAGWLHDHGFTHVTVIDIAPTPLNNLRERTPDFPEDHLLQTDLFKHHKTYELILEQTFFCALSPSRRQEYVHKMYDLLDEGGKLAGVLFDFPNNGEGPPFGGSKEEYLGLFSERFHIKTLEPCYNSIKPRQGKELFFIFEKKPA</sequence>
<reference evidence="5 6" key="1">
    <citation type="submission" date="2019-04" db="EMBL/GenBank/DDBJ databases">
        <title>Draft genome sequence of Robertkochia marina CC-AMO-30D.</title>
        <authorList>
            <person name="Hameed A."/>
            <person name="Lin S.-Y."/>
            <person name="Shahina M."/>
            <person name="Lai W.-A."/>
            <person name="Young C.-C."/>
        </authorList>
    </citation>
    <scope>NUCLEOTIDE SEQUENCE [LARGE SCALE GENOMIC DNA]</scope>
    <source>
        <strain evidence="5 6">CC-AMO-30D</strain>
    </source>
</reference>
<evidence type="ECO:0000256" key="2">
    <source>
        <dbReference type="ARBA" id="ARBA00022603"/>
    </source>
</evidence>
<name>A0A4S3LZR3_9FLAO</name>
<dbReference type="AlphaFoldDB" id="A0A4S3LZR3"/>
<dbReference type="Pfam" id="PF05724">
    <property type="entry name" value="TPMT"/>
    <property type="match status" value="1"/>
</dbReference>
<dbReference type="SUPFAM" id="SSF53335">
    <property type="entry name" value="S-adenosyl-L-methionine-dependent methyltransferases"/>
    <property type="match status" value="1"/>
</dbReference>
<dbReference type="InterPro" id="IPR029063">
    <property type="entry name" value="SAM-dependent_MTases_sf"/>
</dbReference>
<keyword evidence="6" id="KW-1185">Reference proteome</keyword>
<dbReference type="RefSeq" id="WP_136337156.1">
    <property type="nucleotide sequence ID" value="NZ_QXMP01000024.1"/>
</dbReference>
<keyword evidence="3 5" id="KW-0808">Transferase</keyword>
<evidence type="ECO:0000313" key="6">
    <source>
        <dbReference type="Proteomes" id="UP000305939"/>
    </source>
</evidence>
<accession>A0A4S3LZR3</accession>
<dbReference type="PROSITE" id="PS51585">
    <property type="entry name" value="SAM_MT_TPMT"/>
    <property type="match status" value="1"/>
</dbReference>
<dbReference type="OrthoDB" id="9778208at2"/>
<dbReference type="PANTHER" id="PTHR32183">
    <property type="match status" value="1"/>
</dbReference>
<dbReference type="CDD" id="cd02440">
    <property type="entry name" value="AdoMet_MTases"/>
    <property type="match status" value="1"/>
</dbReference>
<evidence type="ECO:0000256" key="4">
    <source>
        <dbReference type="ARBA" id="ARBA00022691"/>
    </source>
</evidence>
<dbReference type="Gene3D" id="3.40.50.150">
    <property type="entry name" value="Vaccinia Virus protein VP39"/>
    <property type="match status" value="1"/>
</dbReference>